<evidence type="ECO:0000256" key="1">
    <source>
        <dbReference type="ARBA" id="ARBA00004123"/>
    </source>
</evidence>
<protein>
    <submittedName>
        <fullName evidence="8">Uncharacterized protein LOC112685486</fullName>
    </submittedName>
</protein>
<evidence type="ECO:0000256" key="4">
    <source>
        <dbReference type="ARBA" id="ARBA00022833"/>
    </source>
</evidence>
<dbReference type="Proteomes" id="UP000694846">
    <property type="component" value="Unplaced"/>
</dbReference>
<dbReference type="GO" id="GO:0005634">
    <property type="term" value="C:nucleus"/>
    <property type="evidence" value="ECO:0007669"/>
    <property type="project" value="UniProtKB-SubCell"/>
</dbReference>
<evidence type="ECO:0000313" key="8">
    <source>
        <dbReference type="RefSeq" id="XP_025413190.1"/>
    </source>
</evidence>
<comment type="subcellular location">
    <subcellularLocation>
        <location evidence="1">Nucleus</location>
    </subcellularLocation>
</comment>
<dbReference type="PANTHER" id="PTHR13340">
    <property type="entry name" value="GATA ZINC FINGER DOMAIN-CONTAINING"/>
    <property type="match status" value="1"/>
</dbReference>
<evidence type="ECO:0000256" key="3">
    <source>
        <dbReference type="ARBA" id="ARBA00022771"/>
    </source>
</evidence>
<dbReference type="GeneID" id="112685486"/>
<dbReference type="PANTHER" id="PTHR13340:SF2">
    <property type="entry name" value="GATA ZINC FINGER DOMAIN-CONTAINING PROTEIN 1"/>
    <property type="match status" value="1"/>
</dbReference>
<keyword evidence="7" id="KW-1185">Reference proteome</keyword>
<keyword evidence="3" id="KW-0863">Zinc-finger</keyword>
<sequence length="193" mass="22563">MSSPNKYNYHTSPEGTFVAERPSEWLSKKNRKPSPSESTSFECPYTLRKTDQIQYDNHLWTIGDIVSLRRSASLKVFYAQIIELFENSLCEKRAKVMWLGPKSNIGVTYKKKLVHHESFKPNDFVHINLDKRLVSLDCLKFIMHVPNQFEYKKHIGTDYLVDTHIISHAERYAESDEDEGPKSKSKVRRLLNK</sequence>
<keyword evidence="2" id="KW-0479">Metal-binding</keyword>
<accession>A0A8B8FS68</accession>
<feature type="region of interest" description="Disordered" evidence="6">
    <location>
        <begin position="172"/>
        <end position="193"/>
    </location>
</feature>
<gene>
    <name evidence="8" type="primary">LOC112685486</name>
</gene>
<evidence type="ECO:0000256" key="6">
    <source>
        <dbReference type="SAM" id="MobiDB-lite"/>
    </source>
</evidence>
<dbReference type="RefSeq" id="XP_025413190.1">
    <property type="nucleotide sequence ID" value="XM_025557405.1"/>
</dbReference>
<dbReference type="OrthoDB" id="6604710at2759"/>
<dbReference type="AlphaFoldDB" id="A0A8B8FS68"/>
<proteinExistence type="predicted"/>
<name>A0A8B8FS68_9HEMI</name>
<keyword evidence="5" id="KW-0539">Nucleus</keyword>
<feature type="region of interest" description="Disordered" evidence="6">
    <location>
        <begin position="20"/>
        <end position="40"/>
    </location>
</feature>
<dbReference type="InterPro" id="IPR039050">
    <property type="entry name" value="GATAD1"/>
</dbReference>
<keyword evidence="4" id="KW-0862">Zinc</keyword>
<evidence type="ECO:0000256" key="5">
    <source>
        <dbReference type="ARBA" id="ARBA00023242"/>
    </source>
</evidence>
<dbReference type="GO" id="GO:0008270">
    <property type="term" value="F:zinc ion binding"/>
    <property type="evidence" value="ECO:0007669"/>
    <property type="project" value="UniProtKB-KW"/>
</dbReference>
<reference evidence="8" key="1">
    <citation type="submission" date="2025-08" db="UniProtKB">
        <authorList>
            <consortium name="RefSeq"/>
        </authorList>
    </citation>
    <scope>IDENTIFICATION</scope>
    <source>
        <tissue evidence="8">Whole body</tissue>
    </source>
</reference>
<dbReference type="GO" id="GO:0006325">
    <property type="term" value="P:chromatin organization"/>
    <property type="evidence" value="ECO:0007669"/>
    <property type="project" value="TreeGrafter"/>
</dbReference>
<organism evidence="7 8">
    <name type="scientific">Sipha flava</name>
    <name type="common">yellow sugarcane aphid</name>
    <dbReference type="NCBI Taxonomy" id="143950"/>
    <lineage>
        <taxon>Eukaryota</taxon>
        <taxon>Metazoa</taxon>
        <taxon>Ecdysozoa</taxon>
        <taxon>Arthropoda</taxon>
        <taxon>Hexapoda</taxon>
        <taxon>Insecta</taxon>
        <taxon>Pterygota</taxon>
        <taxon>Neoptera</taxon>
        <taxon>Paraneoptera</taxon>
        <taxon>Hemiptera</taxon>
        <taxon>Sternorrhyncha</taxon>
        <taxon>Aphidomorpha</taxon>
        <taxon>Aphidoidea</taxon>
        <taxon>Aphididae</taxon>
        <taxon>Sipha</taxon>
    </lineage>
</organism>
<evidence type="ECO:0000313" key="7">
    <source>
        <dbReference type="Proteomes" id="UP000694846"/>
    </source>
</evidence>
<evidence type="ECO:0000256" key="2">
    <source>
        <dbReference type="ARBA" id="ARBA00022723"/>
    </source>
</evidence>
<feature type="compositionally biased region" description="Basic residues" evidence="6">
    <location>
        <begin position="183"/>
        <end position="193"/>
    </location>
</feature>